<dbReference type="InterPro" id="IPR002035">
    <property type="entry name" value="VWF_A"/>
</dbReference>
<feature type="transmembrane region" description="Helical" evidence="1">
    <location>
        <begin position="226"/>
        <end position="250"/>
    </location>
</feature>
<keyword evidence="1" id="KW-0812">Transmembrane</keyword>
<dbReference type="RefSeq" id="WP_166918165.1">
    <property type="nucleotide sequence ID" value="NZ_JAASRN010000001.1"/>
</dbReference>
<dbReference type="AlphaFoldDB" id="A0A846MMU5"/>
<reference evidence="3 4" key="1">
    <citation type="submission" date="2020-03" db="EMBL/GenBank/DDBJ databases">
        <title>Genomic Encyclopedia of Type Strains, Phase IV (KMG-IV): sequencing the most valuable type-strain genomes for metagenomic binning, comparative biology and taxonomic classification.</title>
        <authorList>
            <person name="Goeker M."/>
        </authorList>
    </citation>
    <scope>NUCLEOTIDE SEQUENCE [LARGE SCALE GENOMIC DNA]</scope>
    <source>
        <strain evidence="3 4">DSM 5718</strain>
    </source>
</reference>
<comment type="caution">
    <text evidence="3">The sequence shown here is derived from an EMBL/GenBank/DDBJ whole genome shotgun (WGS) entry which is preliminary data.</text>
</comment>
<keyword evidence="1" id="KW-0472">Membrane</keyword>
<name>A0A846MMU5_9BACT</name>
<dbReference type="InterPro" id="IPR036465">
    <property type="entry name" value="vWFA_dom_sf"/>
</dbReference>
<gene>
    <name evidence="3" type="ORF">FHS56_000352</name>
</gene>
<keyword evidence="1" id="KW-1133">Transmembrane helix</keyword>
<protein>
    <recommendedName>
        <fullName evidence="2">VWFA domain-containing protein</fullName>
    </recommendedName>
</protein>
<evidence type="ECO:0000313" key="3">
    <source>
        <dbReference type="EMBL" id="NIK72866.1"/>
    </source>
</evidence>
<dbReference type="Gene3D" id="3.40.50.410">
    <property type="entry name" value="von Willebrand factor, type A domain"/>
    <property type="match status" value="1"/>
</dbReference>
<keyword evidence="4" id="KW-1185">Reference proteome</keyword>
<evidence type="ECO:0000256" key="1">
    <source>
        <dbReference type="SAM" id="Phobius"/>
    </source>
</evidence>
<organism evidence="3 4">
    <name type="scientific">Thermonema lapsum</name>
    <dbReference type="NCBI Taxonomy" id="28195"/>
    <lineage>
        <taxon>Bacteria</taxon>
        <taxon>Pseudomonadati</taxon>
        <taxon>Bacteroidota</taxon>
        <taxon>Cytophagia</taxon>
        <taxon>Cytophagales</taxon>
        <taxon>Thermonemataceae</taxon>
        <taxon>Thermonema</taxon>
    </lineage>
</organism>
<accession>A0A846MMU5</accession>
<proteinExistence type="predicted"/>
<evidence type="ECO:0000259" key="2">
    <source>
        <dbReference type="Pfam" id="PF13519"/>
    </source>
</evidence>
<evidence type="ECO:0000313" key="4">
    <source>
        <dbReference type="Proteomes" id="UP000537126"/>
    </source>
</evidence>
<dbReference type="Proteomes" id="UP000537126">
    <property type="component" value="Unassembled WGS sequence"/>
</dbReference>
<dbReference type="SUPFAM" id="SSF53300">
    <property type="entry name" value="vWA-like"/>
    <property type="match status" value="1"/>
</dbReference>
<feature type="domain" description="VWFA" evidence="2">
    <location>
        <begin position="12"/>
        <end position="120"/>
    </location>
</feature>
<sequence>MKQQVNADNHHMYFLLDLSNSMRAQDTPPGRLERAKYSISKIVQKSQGSYCIILFSNEAIVYCPLTRDKEAILDLYLPSLTFGITSGGASNIGSAYTLAIKKVVENHKKDVKNSIICFSDWESNNLPATSLFKDADIYNLSFYHVVIGSSAGDHIPWKTGILTKDGKAVLTKAMPEKASALCKRTNNCSVFRISREIDDTAALIKSINESGATITSEQHVAAENIYYLPLMVSILCLVLDLLLPLPLIYIKP</sequence>
<dbReference type="EMBL" id="JAASRN010000001">
    <property type="protein sequence ID" value="NIK72866.1"/>
    <property type="molecule type" value="Genomic_DNA"/>
</dbReference>
<dbReference type="Pfam" id="PF13519">
    <property type="entry name" value="VWA_2"/>
    <property type="match status" value="1"/>
</dbReference>